<feature type="region of interest" description="Disordered" evidence="1">
    <location>
        <begin position="73"/>
        <end position="146"/>
    </location>
</feature>
<feature type="compositionally biased region" description="Basic and acidic residues" evidence="1">
    <location>
        <begin position="75"/>
        <end position="85"/>
    </location>
</feature>
<gene>
    <name evidence="2" type="ORF">E2C06_07995</name>
</gene>
<reference evidence="2 3" key="1">
    <citation type="journal article" date="2016" name="J. Microbiol.">
        <title>Dankookia rubra gen. nov., sp. nov., an alphaproteobacterium isolated from sediment of a shallow stream.</title>
        <authorList>
            <person name="Kim W.H."/>
            <person name="Kim D.H."/>
            <person name="Kang K."/>
            <person name="Ahn T.Y."/>
        </authorList>
    </citation>
    <scope>NUCLEOTIDE SEQUENCE [LARGE SCALE GENOMIC DNA]</scope>
    <source>
        <strain evidence="2 3">JCM30602</strain>
    </source>
</reference>
<evidence type="ECO:0000256" key="1">
    <source>
        <dbReference type="SAM" id="MobiDB-lite"/>
    </source>
</evidence>
<sequence>MPPARFENMTHWRRVGFRKLRLDTNQDPVLAIVRPPESATTAQEAEATAWRLHTVRSVLAELKKYQGIELSPARKQHEDTDHECHAGAASAGTRCLDTSSVRIPFGANHGTAGQGPSAVRRRPAREGEGPRRSGTRQARGRARGRG</sequence>
<accession>A0A4R5QKM2</accession>
<protein>
    <submittedName>
        <fullName evidence="2">DUF3489 domain-containing protein</fullName>
    </submittedName>
</protein>
<dbReference type="EMBL" id="SMSJ01000006">
    <property type="protein sequence ID" value="TDH63301.1"/>
    <property type="molecule type" value="Genomic_DNA"/>
</dbReference>
<dbReference type="InterPro" id="IPR021880">
    <property type="entry name" value="DUF3489"/>
</dbReference>
<evidence type="ECO:0000313" key="2">
    <source>
        <dbReference type="EMBL" id="TDH63301.1"/>
    </source>
</evidence>
<dbReference type="Pfam" id="PF11994">
    <property type="entry name" value="DUF3489"/>
    <property type="match status" value="1"/>
</dbReference>
<evidence type="ECO:0000313" key="3">
    <source>
        <dbReference type="Proteomes" id="UP000295096"/>
    </source>
</evidence>
<comment type="caution">
    <text evidence="2">The sequence shown here is derived from an EMBL/GenBank/DDBJ whole genome shotgun (WGS) entry which is preliminary data.</text>
</comment>
<dbReference type="Proteomes" id="UP000295096">
    <property type="component" value="Unassembled WGS sequence"/>
</dbReference>
<dbReference type="AlphaFoldDB" id="A0A4R5QKM2"/>
<organism evidence="2 3">
    <name type="scientific">Dankookia rubra</name>
    <dbReference type="NCBI Taxonomy" id="1442381"/>
    <lineage>
        <taxon>Bacteria</taxon>
        <taxon>Pseudomonadati</taxon>
        <taxon>Pseudomonadota</taxon>
        <taxon>Alphaproteobacteria</taxon>
        <taxon>Acetobacterales</taxon>
        <taxon>Roseomonadaceae</taxon>
        <taxon>Dankookia</taxon>
    </lineage>
</organism>
<name>A0A4R5QKM2_9PROT</name>
<proteinExistence type="predicted"/>
<keyword evidence="3" id="KW-1185">Reference proteome</keyword>